<dbReference type="Pfam" id="PF01734">
    <property type="entry name" value="Patatin"/>
    <property type="match status" value="1"/>
</dbReference>
<gene>
    <name evidence="6" type="ORF">KKP3000_000314</name>
</gene>
<keyword evidence="3 4" id="KW-0443">Lipid metabolism</keyword>
<evidence type="ECO:0000256" key="2">
    <source>
        <dbReference type="ARBA" id="ARBA00022963"/>
    </source>
</evidence>
<feature type="active site" description="Proton acceptor" evidence="4">
    <location>
        <position position="153"/>
    </location>
</feature>
<reference evidence="6 7" key="1">
    <citation type="journal article" date="2024" name="Int. J. Mol. Sci.">
        <title>Exploration of Alicyclobacillus spp. Genome in Search of Antibiotic Resistance.</title>
        <authorList>
            <person name="Bucka-Kolendo J."/>
            <person name="Kiousi D.E."/>
            <person name="Dekowska A."/>
            <person name="Mikolajczuk-Szczyrba A."/>
            <person name="Karadedos D.M."/>
            <person name="Michael P."/>
            <person name="Galanis A."/>
            <person name="Sokolowska B."/>
        </authorList>
    </citation>
    <scope>NUCLEOTIDE SEQUENCE [LARGE SCALE GENOMIC DNA]</scope>
    <source>
        <strain evidence="6 7">KKP 3000</strain>
    </source>
</reference>
<name>A0ABV5AGY9_9BACL</name>
<dbReference type="RefSeq" id="WP_275473060.1">
    <property type="nucleotide sequence ID" value="NZ_CP162940.1"/>
</dbReference>
<comment type="caution">
    <text evidence="6">The sequence shown here is derived from an EMBL/GenBank/DDBJ whole genome shotgun (WGS) entry which is preliminary data.</text>
</comment>
<feature type="active site" description="Nucleophile" evidence="4">
    <location>
        <position position="41"/>
    </location>
</feature>
<keyword evidence="1 4" id="KW-0378">Hydrolase</keyword>
<dbReference type="EMBL" id="JBDXSU010000012">
    <property type="protein sequence ID" value="MFB5191540.1"/>
    <property type="molecule type" value="Genomic_DNA"/>
</dbReference>
<dbReference type="PROSITE" id="PS51635">
    <property type="entry name" value="PNPLA"/>
    <property type="match status" value="1"/>
</dbReference>
<comment type="caution">
    <text evidence="4">Lacks conserved residue(s) required for the propagation of feature annotation.</text>
</comment>
<dbReference type="InterPro" id="IPR002641">
    <property type="entry name" value="PNPLA_dom"/>
</dbReference>
<dbReference type="PANTHER" id="PTHR14226:SF76">
    <property type="entry name" value="NTE FAMILY PROTEIN RSSA"/>
    <property type="match status" value="1"/>
</dbReference>
<evidence type="ECO:0000313" key="7">
    <source>
        <dbReference type="Proteomes" id="UP001579974"/>
    </source>
</evidence>
<dbReference type="InterPro" id="IPR016035">
    <property type="entry name" value="Acyl_Trfase/lysoPLipase"/>
</dbReference>
<evidence type="ECO:0000256" key="3">
    <source>
        <dbReference type="ARBA" id="ARBA00023098"/>
    </source>
</evidence>
<evidence type="ECO:0000256" key="4">
    <source>
        <dbReference type="PROSITE-ProRule" id="PRU01161"/>
    </source>
</evidence>
<feature type="short sequence motif" description="GXSXG" evidence="4">
    <location>
        <begin position="39"/>
        <end position="43"/>
    </location>
</feature>
<dbReference type="CDD" id="cd07205">
    <property type="entry name" value="Pat_PNPLA6_PNPLA7_NTE1_like"/>
    <property type="match status" value="1"/>
</dbReference>
<keyword evidence="2 4" id="KW-0442">Lipid degradation</keyword>
<dbReference type="SUPFAM" id="SSF52151">
    <property type="entry name" value="FabD/lysophospholipase-like"/>
    <property type="match status" value="1"/>
</dbReference>
<evidence type="ECO:0000259" key="5">
    <source>
        <dbReference type="PROSITE" id="PS51635"/>
    </source>
</evidence>
<dbReference type="Gene3D" id="3.40.1090.10">
    <property type="entry name" value="Cytosolic phospholipase A2 catalytic domain"/>
    <property type="match status" value="2"/>
</dbReference>
<dbReference type="Proteomes" id="UP001579974">
    <property type="component" value="Unassembled WGS sequence"/>
</dbReference>
<feature type="domain" description="PNPLA" evidence="5">
    <location>
        <begin position="8"/>
        <end position="166"/>
    </location>
</feature>
<organism evidence="6 7">
    <name type="scientific">Alicyclobacillus fastidiosus</name>
    <dbReference type="NCBI Taxonomy" id="392011"/>
    <lineage>
        <taxon>Bacteria</taxon>
        <taxon>Bacillati</taxon>
        <taxon>Bacillota</taxon>
        <taxon>Bacilli</taxon>
        <taxon>Bacillales</taxon>
        <taxon>Alicyclobacillaceae</taxon>
        <taxon>Alicyclobacillus</taxon>
    </lineage>
</organism>
<feature type="short sequence motif" description="DGA/G" evidence="4">
    <location>
        <begin position="153"/>
        <end position="155"/>
    </location>
</feature>
<keyword evidence="7" id="KW-1185">Reference proteome</keyword>
<evidence type="ECO:0000313" key="6">
    <source>
        <dbReference type="EMBL" id="MFB5191540.1"/>
    </source>
</evidence>
<accession>A0ABV5AGY9</accession>
<dbReference type="PANTHER" id="PTHR14226">
    <property type="entry name" value="NEUROPATHY TARGET ESTERASE/SWISS CHEESE D.MELANOGASTER"/>
    <property type="match status" value="1"/>
</dbReference>
<evidence type="ECO:0000256" key="1">
    <source>
        <dbReference type="ARBA" id="ARBA00022801"/>
    </source>
</evidence>
<sequence length="270" mass="28441">MHERKVGLALGSGGAKGFAHIGVIAALTDHGVPIHAVAGSSMGSLVGAVYAMGTPPRMLRGLAVSLKRRHWLDFTVPKMGLIQGERVRHLVGLLTRNATFEETAIPLAIVATEMISRQPVVFRAGNIAEAVRASISIPGVFVPVVREGAVYVDGGVLERVPSGAAWDLGCDVVIGVDVGVTPVGSVPTSIMDVIMQSLEMMQAQACNQVERLATLTITPPVSKIGTAQFTRAPEAIELGYAATVERLSEIQALLQGDDEPALPNATRLRE</sequence>
<protein>
    <submittedName>
        <fullName evidence="6">Patatin-like phospholipase family protein</fullName>
    </submittedName>
</protein>
<proteinExistence type="predicted"/>
<dbReference type="InterPro" id="IPR050301">
    <property type="entry name" value="NTE"/>
</dbReference>